<dbReference type="InterPro" id="IPR008969">
    <property type="entry name" value="CarboxyPept-like_regulatory"/>
</dbReference>
<reference evidence="3" key="2">
    <citation type="submission" date="2021-04" db="EMBL/GenBank/DDBJ databases">
        <authorList>
            <person name="Gilroy R."/>
        </authorList>
    </citation>
    <scope>NUCLEOTIDE SEQUENCE</scope>
    <source>
        <strain evidence="3">ChiHjej12B11-9795</strain>
    </source>
</reference>
<dbReference type="SUPFAM" id="SSF49464">
    <property type="entry name" value="Carboxypeptidase regulatory domain-like"/>
    <property type="match status" value="1"/>
</dbReference>
<protein>
    <submittedName>
        <fullName evidence="3">Outer membrane beta-barrel protein</fullName>
    </submittedName>
</protein>
<dbReference type="AlphaFoldDB" id="A0A9D2HXG4"/>
<organism evidence="3 4">
    <name type="scientific">Candidatus Bacteroides avicola</name>
    <dbReference type="NCBI Taxonomy" id="2838468"/>
    <lineage>
        <taxon>Bacteria</taxon>
        <taxon>Pseudomonadati</taxon>
        <taxon>Bacteroidota</taxon>
        <taxon>Bacteroidia</taxon>
        <taxon>Bacteroidales</taxon>
        <taxon>Bacteroidaceae</taxon>
        <taxon>Bacteroides</taxon>
    </lineage>
</organism>
<evidence type="ECO:0000313" key="4">
    <source>
        <dbReference type="Proteomes" id="UP000823862"/>
    </source>
</evidence>
<dbReference type="Gene3D" id="2.40.160.20">
    <property type="match status" value="1"/>
</dbReference>
<proteinExistence type="predicted"/>
<keyword evidence="1" id="KW-0732">Signal</keyword>
<dbReference type="EMBL" id="DWZI01000036">
    <property type="protein sequence ID" value="HJA85902.1"/>
    <property type="molecule type" value="Genomic_DNA"/>
</dbReference>
<feature type="domain" description="Outer membrane protein beta-barrel" evidence="2">
    <location>
        <begin position="109"/>
        <end position="271"/>
    </location>
</feature>
<name>A0A9D2HXG4_9BACE</name>
<dbReference type="Pfam" id="PF13568">
    <property type="entry name" value="OMP_b-brl_2"/>
    <property type="match status" value="1"/>
</dbReference>
<evidence type="ECO:0000256" key="1">
    <source>
        <dbReference type="SAM" id="SignalP"/>
    </source>
</evidence>
<dbReference type="Gene3D" id="2.60.40.1120">
    <property type="entry name" value="Carboxypeptidase-like, regulatory domain"/>
    <property type="match status" value="1"/>
</dbReference>
<evidence type="ECO:0000259" key="2">
    <source>
        <dbReference type="Pfam" id="PF13568"/>
    </source>
</evidence>
<dbReference type="SUPFAM" id="SSF56925">
    <property type="entry name" value="OMPA-like"/>
    <property type="match status" value="1"/>
</dbReference>
<accession>A0A9D2HXG4</accession>
<reference evidence="3" key="1">
    <citation type="journal article" date="2021" name="PeerJ">
        <title>Extensive microbial diversity within the chicken gut microbiome revealed by metagenomics and culture.</title>
        <authorList>
            <person name="Gilroy R."/>
            <person name="Ravi A."/>
            <person name="Getino M."/>
            <person name="Pursley I."/>
            <person name="Horton D.L."/>
            <person name="Alikhan N.F."/>
            <person name="Baker D."/>
            <person name="Gharbi K."/>
            <person name="Hall N."/>
            <person name="Watson M."/>
            <person name="Adriaenssens E.M."/>
            <person name="Foster-Nyarko E."/>
            <person name="Jarju S."/>
            <person name="Secka A."/>
            <person name="Antonio M."/>
            <person name="Oren A."/>
            <person name="Chaudhuri R.R."/>
            <person name="La Ragione R."/>
            <person name="Hildebrand F."/>
            <person name="Pallen M.J."/>
        </authorList>
    </citation>
    <scope>NUCLEOTIDE SEQUENCE</scope>
    <source>
        <strain evidence="3">ChiHjej12B11-9795</strain>
    </source>
</reference>
<dbReference type="InterPro" id="IPR025665">
    <property type="entry name" value="Beta-barrel_OMP_2"/>
</dbReference>
<dbReference type="Pfam" id="PF13715">
    <property type="entry name" value="CarbopepD_reg_2"/>
    <property type="match status" value="1"/>
</dbReference>
<feature type="chain" id="PRO_5039127363" evidence="1">
    <location>
        <begin position="20"/>
        <end position="300"/>
    </location>
</feature>
<sequence>MKRVIIFIACLTACLSLSAQSREVKGVVIYASDSQPVIGAEVKVKGTDIQTVTDVDGKFVLEVPADASKLRVSYIGMETRTVRIPENVEEELLINVRREERIVTPFVQIGVNASRPKGDDGPDASSAQMGFTVGAGVSFAISHHWSITPSVNLSQRTARWENEDYVYVDTKIEPLYLDIPILAELKLWGKNNFKSIISVGPYISFGVGGQYTATNNYQDGALVEQKTYKGDLFGDNAPLKRFDAGIQFGIGWQVKHVYFGFNVQYGLTNIDNKDFTSDTIIIPSEHIHNFKADFSIGYRF</sequence>
<comment type="caution">
    <text evidence="3">The sequence shown here is derived from an EMBL/GenBank/DDBJ whole genome shotgun (WGS) entry which is preliminary data.</text>
</comment>
<evidence type="ECO:0000313" key="3">
    <source>
        <dbReference type="EMBL" id="HJA85902.1"/>
    </source>
</evidence>
<dbReference type="InterPro" id="IPR011250">
    <property type="entry name" value="OMP/PagP_B-barrel"/>
</dbReference>
<gene>
    <name evidence="3" type="ORF">H9950_06900</name>
</gene>
<dbReference type="Proteomes" id="UP000823862">
    <property type="component" value="Unassembled WGS sequence"/>
</dbReference>
<feature type="signal peptide" evidence="1">
    <location>
        <begin position="1"/>
        <end position="19"/>
    </location>
</feature>